<dbReference type="SMART" id="SM00382">
    <property type="entry name" value="AAA"/>
    <property type="match status" value="1"/>
</dbReference>
<dbReference type="GO" id="GO:0055085">
    <property type="term" value="P:transmembrane transport"/>
    <property type="evidence" value="ECO:0007669"/>
    <property type="project" value="UniProtKB-ARBA"/>
</dbReference>
<organism evidence="6 7">
    <name type="scientific">Frankia alni (strain DSM 45986 / CECT 9034 / ACN14a)</name>
    <dbReference type="NCBI Taxonomy" id="326424"/>
    <lineage>
        <taxon>Bacteria</taxon>
        <taxon>Bacillati</taxon>
        <taxon>Actinomycetota</taxon>
        <taxon>Actinomycetes</taxon>
        <taxon>Frankiales</taxon>
        <taxon>Frankiaceae</taxon>
        <taxon>Frankia</taxon>
    </lineage>
</organism>
<dbReference type="RefSeq" id="WP_011607230.1">
    <property type="nucleotide sequence ID" value="NC_008278.1"/>
</dbReference>
<sequence>MDRFAQMTVDGVSKSFGPQHRRHVAVDAVTLEVTPGSRIGVVGESGSGKSTLARMMVGLDAPSAGSISFNGAPLRSLLKLRASRLELRREVQFVAQDTTSSFDPLRTLRDSIRTPAQRLAGLDRRAADARVDATVSMLGLSPALADRHPGEVSGGQRQRFAIARALVVEPNLLVCDEVVSALDVSVQGSILNFLKRYCVERDAALVFVSHGLPATAFVCERLVVMRGGQIVEDGPTSTVLNSPRHDYTRSLLAAFRGPAAQEGPA</sequence>
<gene>
    <name evidence="6" type="primary">dppF</name>
    <name evidence="6" type="ordered locus">FRAAL6180</name>
</gene>
<reference evidence="6 7" key="1">
    <citation type="journal article" date="2007" name="Genome Res.">
        <title>Genome characteristics of facultatively symbiotic Frankia sp. strains reflect host range and host plant biogeography.</title>
        <authorList>
            <person name="Normand P."/>
            <person name="Lapierre P."/>
            <person name="Tisa L.S."/>
            <person name="Gogarten J.P."/>
            <person name="Alloisio N."/>
            <person name="Bagnarol E."/>
            <person name="Bassi C.A."/>
            <person name="Berry A.M."/>
            <person name="Bickhart D.M."/>
            <person name="Choisne N."/>
            <person name="Couloux A."/>
            <person name="Cournoyer B."/>
            <person name="Cruveiller S."/>
            <person name="Daubin V."/>
            <person name="Demange N."/>
            <person name="Francino M.P."/>
            <person name="Goltsman E."/>
            <person name="Huang Y."/>
            <person name="Kopp O.R."/>
            <person name="Labarre L."/>
            <person name="Lapidus A."/>
            <person name="Lavire C."/>
            <person name="Marechal J."/>
            <person name="Martinez M."/>
            <person name="Mastronunzio J.E."/>
            <person name="Mullin B.C."/>
            <person name="Niemann J."/>
            <person name="Pujic P."/>
            <person name="Rawnsley T."/>
            <person name="Rouy Z."/>
            <person name="Schenowitz C."/>
            <person name="Sellstedt A."/>
            <person name="Tavares F."/>
            <person name="Tomkins J.P."/>
            <person name="Vallenet D."/>
            <person name="Valverde C."/>
            <person name="Wall L.G."/>
            <person name="Wang Y."/>
            <person name="Medigue C."/>
            <person name="Benson D.R."/>
        </authorList>
    </citation>
    <scope>NUCLEOTIDE SEQUENCE [LARGE SCALE GENOMIC DNA]</scope>
    <source>
        <strain evidence="7">DSM 45986 / CECT 9034 / ACN14a</strain>
    </source>
</reference>
<evidence type="ECO:0000313" key="6">
    <source>
        <dbReference type="EMBL" id="CAJ64803.1"/>
    </source>
</evidence>
<dbReference type="PROSITE" id="PS00211">
    <property type="entry name" value="ABC_TRANSPORTER_1"/>
    <property type="match status" value="1"/>
</dbReference>
<feature type="domain" description="ABC transporter" evidence="5">
    <location>
        <begin position="7"/>
        <end position="252"/>
    </location>
</feature>
<dbReference type="Gene3D" id="3.40.50.300">
    <property type="entry name" value="P-loop containing nucleotide triphosphate hydrolases"/>
    <property type="match status" value="1"/>
</dbReference>
<dbReference type="AlphaFoldDB" id="Q0RCM1"/>
<dbReference type="InterPro" id="IPR027417">
    <property type="entry name" value="P-loop_NTPase"/>
</dbReference>
<dbReference type="Proteomes" id="UP000000657">
    <property type="component" value="Chromosome"/>
</dbReference>
<name>Q0RCM1_FRAAA</name>
<evidence type="ECO:0000256" key="3">
    <source>
        <dbReference type="ARBA" id="ARBA00022741"/>
    </source>
</evidence>
<dbReference type="GO" id="GO:0005524">
    <property type="term" value="F:ATP binding"/>
    <property type="evidence" value="ECO:0007669"/>
    <property type="project" value="UniProtKB-KW"/>
</dbReference>
<evidence type="ECO:0000256" key="2">
    <source>
        <dbReference type="ARBA" id="ARBA00022448"/>
    </source>
</evidence>
<keyword evidence="2" id="KW-0813">Transport</keyword>
<dbReference type="CDD" id="cd03257">
    <property type="entry name" value="ABC_NikE_OppD_transporters"/>
    <property type="match status" value="1"/>
</dbReference>
<evidence type="ECO:0000256" key="4">
    <source>
        <dbReference type="ARBA" id="ARBA00022840"/>
    </source>
</evidence>
<proteinExistence type="inferred from homology"/>
<evidence type="ECO:0000256" key="1">
    <source>
        <dbReference type="ARBA" id="ARBA00005417"/>
    </source>
</evidence>
<dbReference type="PANTHER" id="PTHR43776">
    <property type="entry name" value="TRANSPORT ATP-BINDING PROTEIN"/>
    <property type="match status" value="1"/>
</dbReference>
<protein>
    <submittedName>
        <fullName evidence="6">Dipeptide transport protein (ABC superfamily, atp_bind) (Partial)</fullName>
    </submittedName>
</protein>
<dbReference type="STRING" id="326424.FRAAL6180"/>
<dbReference type="OrthoDB" id="8036461at2"/>
<dbReference type="eggNOG" id="COG4172">
    <property type="taxonomic scope" value="Bacteria"/>
</dbReference>
<dbReference type="PROSITE" id="PS50893">
    <property type="entry name" value="ABC_TRANSPORTER_2"/>
    <property type="match status" value="1"/>
</dbReference>
<comment type="similarity">
    <text evidence="1">Belongs to the ABC transporter superfamily.</text>
</comment>
<dbReference type="InterPro" id="IPR050319">
    <property type="entry name" value="ABC_transp_ATP-bind"/>
</dbReference>
<dbReference type="EMBL" id="CT573213">
    <property type="protein sequence ID" value="CAJ64803.1"/>
    <property type="molecule type" value="Genomic_DNA"/>
</dbReference>
<accession>Q0RCM1</accession>
<keyword evidence="3" id="KW-0547">Nucleotide-binding</keyword>
<dbReference type="KEGG" id="fal:FRAAL6180"/>
<dbReference type="Pfam" id="PF00005">
    <property type="entry name" value="ABC_tran"/>
    <property type="match status" value="1"/>
</dbReference>
<dbReference type="HOGENOM" id="CLU_000604_1_23_11"/>
<dbReference type="PANTHER" id="PTHR43776:SF7">
    <property type="entry name" value="D,D-DIPEPTIDE TRANSPORT ATP-BINDING PROTEIN DDPF-RELATED"/>
    <property type="match status" value="1"/>
</dbReference>
<dbReference type="InterPro" id="IPR017871">
    <property type="entry name" value="ABC_transporter-like_CS"/>
</dbReference>
<dbReference type="InterPro" id="IPR003593">
    <property type="entry name" value="AAA+_ATPase"/>
</dbReference>
<keyword evidence="4" id="KW-0067">ATP-binding</keyword>
<dbReference type="InterPro" id="IPR003439">
    <property type="entry name" value="ABC_transporter-like_ATP-bd"/>
</dbReference>
<keyword evidence="7" id="KW-1185">Reference proteome</keyword>
<dbReference type="SUPFAM" id="SSF52540">
    <property type="entry name" value="P-loop containing nucleoside triphosphate hydrolases"/>
    <property type="match status" value="1"/>
</dbReference>
<dbReference type="GO" id="GO:0016887">
    <property type="term" value="F:ATP hydrolysis activity"/>
    <property type="evidence" value="ECO:0007669"/>
    <property type="project" value="InterPro"/>
</dbReference>
<evidence type="ECO:0000259" key="5">
    <source>
        <dbReference type="PROSITE" id="PS50893"/>
    </source>
</evidence>
<evidence type="ECO:0000313" key="7">
    <source>
        <dbReference type="Proteomes" id="UP000000657"/>
    </source>
</evidence>